<evidence type="ECO:0000313" key="2">
    <source>
        <dbReference type="Proteomes" id="UP000253303"/>
    </source>
</evidence>
<accession>A0A366LNM8</accession>
<organism evidence="1 2">
    <name type="scientific">Spongiactinospora rosea</name>
    <dbReference type="NCBI Taxonomy" id="2248750"/>
    <lineage>
        <taxon>Bacteria</taxon>
        <taxon>Bacillati</taxon>
        <taxon>Actinomycetota</taxon>
        <taxon>Actinomycetes</taxon>
        <taxon>Streptosporangiales</taxon>
        <taxon>Streptosporangiaceae</taxon>
        <taxon>Spongiactinospora</taxon>
    </lineage>
</organism>
<comment type="caution">
    <text evidence="1">The sequence shown here is derived from an EMBL/GenBank/DDBJ whole genome shotgun (WGS) entry which is preliminary data.</text>
</comment>
<evidence type="ECO:0000313" key="1">
    <source>
        <dbReference type="EMBL" id="RBQ15019.1"/>
    </source>
</evidence>
<gene>
    <name evidence="1" type="ORF">DP939_38205</name>
</gene>
<dbReference type="Proteomes" id="UP000253303">
    <property type="component" value="Unassembled WGS sequence"/>
</dbReference>
<proteinExistence type="predicted"/>
<protein>
    <submittedName>
        <fullName evidence="1">Uncharacterized protein</fullName>
    </submittedName>
</protein>
<reference evidence="1 2" key="1">
    <citation type="submission" date="2018-06" db="EMBL/GenBank/DDBJ databases">
        <title>Sphaerisporangium craniellae sp. nov., isolated from a marine sponge in the South China Sea.</title>
        <authorList>
            <person name="Li L."/>
        </authorList>
    </citation>
    <scope>NUCLEOTIDE SEQUENCE [LARGE SCALE GENOMIC DNA]</scope>
    <source>
        <strain evidence="1 2">LHW63015</strain>
    </source>
</reference>
<dbReference type="AlphaFoldDB" id="A0A366LNM8"/>
<keyword evidence="2" id="KW-1185">Reference proteome</keyword>
<sequence length="87" mass="9510">MKRISYIILADDPEGAAGCSCAFGLEPIREKLAFPASMFPPGFASEPAILEPLIDQILRRLREHTGEKCMLIDIEDVEPVGIKTPGL</sequence>
<dbReference type="EMBL" id="QMEY01000027">
    <property type="protein sequence ID" value="RBQ15019.1"/>
    <property type="molecule type" value="Genomic_DNA"/>
</dbReference>
<name>A0A366LNM8_9ACTN</name>